<dbReference type="Proteomes" id="UP001412067">
    <property type="component" value="Unassembled WGS sequence"/>
</dbReference>
<evidence type="ECO:0000313" key="2">
    <source>
        <dbReference type="Proteomes" id="UP001412067"/>
    </source>
</evidence>
<dbReference type="PANTHER" id="PTHR34126">
    <property type="entry name" value="PEROXISOME BIOGENESIS PROTEIN 22"/>
    <property type="match status" value="1"/>
</dbReference>
<comment type="caution">
    <text evidence="1">The sequence shown here is derived from an EMBL/GenBank/DDBJ whole genome shotgun (WGS) entry which is preliminary data.</text>
</comment>
<sequence>MVASLFSATNEVAIHLRFGFYPEEESCTENEQIVTRSSSSVSEGSYEFSRMSAGGSSLATSSPSQRSMSTFHFPSLLASVYEMTCQLLCVILEEKSPEELQKHATVRHSVVEILVEIANCRDFYLMERVLDDESEVRQ</sequence>
<protein>
    <submittedName>
        <fullName evidence="1">Peroxisome biogenesis protein 22</fullName>
    </submittedName>
</protein>
<name>A0ABR2LG78_9ASPA</name>
<evidence type="ECO:0000313" key="1">
    <source>
        <dbReference type="EMBL" id="KAK8940049.1"/>
    </source>
</evidence>
<reference evidence="1 2" key="1">
    <citation type="journal article" date="2022" name="Nat. Plants">
        <title>Genomes of leafy and leafless Platanthera orchids illuminate the evolution of mycoheterotrophy.</title>
        <authorList>
            <person name="Li M.H."/>
            <person name="Liu K.W."/>
            <person name="Li Z."/>
            <person name="Lu H.C."/>
            <person name="Ye Q.L."/>
            <person name="Zhang D."/>
            <person name="Wang J.Y."/>
            <person name="Li Y.F."/>
            <person name="Zhong Z.M."/>
            <person name="Liu X."/>
            <person name="Yu X."/>
            <person name="Liu D.K."/>
            <person name="Tu X.D."/>
            <person name="Liu B."/>
            <person name="Hao Y."/>
            <person name="Liao X.Y."/>
            <person name="Jiang Y.T."/>
            <person name="Sun W.H."/>
            <person name="Chen J."/>
            <person name="Chen Y.Q."/>
            <person name="Ai Y."/>
            <person name="Zhai J.W."/>
            <person name="Wu S.S."/>
            <person name="Zhou Z."/>
            <person name="Hsiao Y.Y."/>
            <person name="Wu W.L."/>
            <person name="Chen Y.Y."/>
            <person name="Lin Y.F."/>
            <person name="Hsu J.L."/>
            <person name="Li C.Y."/>
            <person name="Wang Z.W."/>
            <person name="Zhao X."/>
            <person name="Zhong W.Y."/>
            <person name="Ma X.K."/>
            <person name="Ma L."/>
            <person name="Huang J."/>
            <person name="Chen G.Z."/>
            <person name="Huang M.Z."/>
            <person name="Huang L."/>
            <person name="Peng D.H."/>
            <person name="Luo Y.B."/>
            <person name="Zou S.Q."/>
            <person name="Chen S.P."/>
            <person name="Lan S."/>
            <person name="Tsai W.C."/>
            <person name="Van de Peer Y."/>
            <person name="Liu Z.J."/>
        </authorList>
    </citation>
    <scope>NUCLEOTIDE SEQUENCE [LARGE SCALE GENOMIC DNA]</scope>
    <source>
        <strain evidence="1">Lor288</strain>
    </source>
</reference>
<organism evidence="1 2">
    <name type="scientific">Platanthera guangdongensis</name>
    <dbReference type="NCBI Taxonomy" id="2320717"/>
    <lineage>
        <taxon>Eukaryota</taxon>
        <taxon>Viridiplantae</taxon>
        <taxon>Streptophyta</taxon>
        <taxon>Embryophyta</taxon>
        <taxon>Tracheophyta</taxon>
        <taxon>Spermatophyta</taxon>
        <taxon>Magnoliopsida</taxon>
        <taxon>Liliopsida</taxon>
        <taxon>Asparagales</taxon>
        <taxon>Orchidaceae</taxon>
        <taxon>Orchidoideae</taxon>
        <taxon>Orchideae</taxon>
        <taxon>Orchidinae</taxon>
        <taxon>Platanthera</taxon>
    </lineage>
</organism>
<gene>
    <name evidence="1" type="primary">PEX22</name>
    <name evidence="1" type="ORF">KSP40_PGU013204</name>
</gene>
<keyword evidence="2" id="KW-1185">Reference proteome</keyword>
<accession>A0ABR2LG78</accession>
<proteinExistence type="predicted"/>
<dbReference type="PANTHER" id="PTHR34126:SF1">
    <property type="entry name" value="PEROXISOME BIOGENESIS PROTEIN 22"/>
    <property type="match status" value="1"/>
</dbReference>
<dbReference type="EMBL" id="JBBWWR010000020">
    <property type="protein sequence ID" value="KAK8940049.1"/>
    <property type="molecule type" value="Genomic_DNA"/>
</dbReference>
<dbReference type="InterPro" id="IPR037485">
    <property type="entry name" value="PEX22"/>
</dbReference>